<dbReference type="EMBL" id="PJRQ01000048">
    <property type="protein sequence ID" value="PLR06879.1"/>
    <property type="molecule type" value="Genomic_DNA"/>
</dbReference>
<feature type="compositionally biased region" description="Pro residues" evidence="1">
    <location>
        <begin position="338"/>
        <end position="355"/>
    </location>
</feature>
<proteinExistence type="predicted"/>
<protein>
    <submittedName>
        <fullName evidence="2">Uncharacterized protein</fullName>
    </submittedName>
</protein>
<gene>
    <name evidence="2" type="ORF">CFHF_23455</name>
</gene>
<feature type="region of interest" description="Disordered" evidence="1">
    <location>
        <begin position="333"/>
        <end position="355"/>
    </location>
</feature>
<sequence>MSPYVTAMSTTTKSKVSSLHLVYPPISNQEAVWMQQDADVEAIIRRSDFYMIASRAEATYQDITCDHAAQTISFRFVVGDHFSDDVVLALNDLPTTVAKPQTAFFIEAGPKMIRIWTDDPQEIPDAELVDWFTTEKLLFDRSHGRQGIGGFANYRQAATYDLLYVGIAKVGDTFDRLIDNGHKARQTILSNEPQRYPGARVSDETYLFAFEVEPVMMTSYSLDHVFDESTFEPNYEHKRIVADAEKAFVSLLKPQYNRQLFKNYPKGVDGLYGSDFDRYGYNLCENLTLNTANGRFRGGRDLETGFISNEGDAIFVEGDTVQHFVSGVDFPADYGAPAPAPPSIDEPPSDPPTAS</sequence>
<accession>A0A2N5CLT1</accession>
<reference evidence="2 3" key="1">
    <citation type="submission" date="2017-12" db="EMBL/GenBank/DDBJ databases">
        <title>The genome sequence of Caulobacter flavus CGMCC1 15093.</title>
        <authorList>
            <person name="Gao J."/>
            <person name="Mao X."/>
            <person name="Sun J."/>
        </authorList>
    </citation>
    <scope>NUCLEOTIDE SEQUENCE [LARGE SCALE GENOMIC DNA]</scope>
    <source>
        <strain evidence="2 3">CGMCC1 15093</strain>
    </source>
</reference>
<evidence type="ECO:0000313" key="2">
    <source>
        <dbReference type="EMBL" id="PLR06879.1"/>
    </source>
</evidence>
<name>A0A2N5CLT1_9CAUL</name>
<organism evidence="2 3">
    <name type="scientific">Caulobacter flavus</name>
    <dbReference type="NCBI Taxonomy" id="1679497"/>
    <lineage>
        <taxon>Bacteria</taxon>
        <taxon>Pseudomonadati</taxon>
        <taxon>Pseudomonadota</taxon>
        <taxon>Alphaproteobacteria</taxon>
        <taxon>Caulobacterales</taxon>
        <taxon>Caulobacteraceae</taxon>
        <taxon>Caulobacter</taxon>
    </lineage>
</organism>
<comment type="caution">
    <text evidence="2">The sequence shown here is derived from an EMBL/GenBank/DDBJ whole genome shotgun (WGS) entry which is preliminary data.</text>
</comment>
<evidence type="ECO:0000313" key="3">
    <source>
        <dbReference type="Proteomes" id="UP000234483"/>
    </source>
</evidence>
<dbReference type="AlphaFoldDB" id="A0A2N5CLT1"/>
<dbReference type="Proteomes" id="UP000234483">
    <property type="component" value="Unassembled WGS sequence"/>
</dbReference>
<evidence type="ECO:0000256" key="1">
    <source>
        <dbReference type="SAM" id="MobiDB-lite"/>
    </source>
</evidence>